<feature type="chain" id="PRO_5043472213" evidence="3">
    <location>
        <begin position="21"/>
        <end position="717"/>
    </location>
</feature>
<reference evidence="4 5" key="1">
    <citation type="submission" date="2024-04" db="EMBL/GenBank/DDBJ databases">
        <authorList>
            <consortium name="Genoscope - CEA"/>
            <person name="William W."/>
        </authorList>
    </citation>
    <scope>NUCLEOTIDE SEQUENCE [LARGE SCALE GENOMIC DNA]</scope>
</reference>
<keyword evidence="2" id="KW-0812">Transmembrane</keyword>
<keyword evidence="3" id="KW-0732">Signal</keyword>
<feature type="region of interest" description="Disordered" evidence="1">
    <location>
        <begin position="21"/>
        <end position="71"/>
    </location>
</feature>
<organism evidence="4 5">
    <name type="scientific">Lymnaea stagnalis</name>
    <name type="common">Great pond snail</name>
    <name type="synonym">Helix stagnalis</name>
    <dbReference type="NCBI Taxonomy" id="6523"/>
    <lineage>
        <taxon>Eukaryota</taxon>
        <taxon>Metazoa</taxon>
        <taxon>Spiralia</taxon>
        <taxon>Lophotrochozoa</taxon>
        <taxon>Mollusca</taxon>
        <taxon>Gastropoda</taxon>
        <taxon>Heterobranchia</taxon>
        <taxon>Euthyneura</taxon>
        <taxon>Panpulmonata</taxon>
        <taxon>Hygrophila</taxon>
        <taxon>Lymnaeoidea</taxon>
        <taxon>Lymnaeidae</taxon>
        <taxon>Lymnaea</taxon>
    </lineage>
</organism>
<feature type="region of interest" description="Disordered" evidence="1">
    <location>
        <begin position="461"/>
        <end position="484"/>
    </location>
</feature>
<sequence>MTKLFIWVLLVGVAIVLSHARRSSEEDERRNNQRDNARRDDKSRSKSRAADELARKIKGDMEKRRRDRDRQLQDVRRAIRESIADRIGDSIANRLARIVIKSGAPGDDSQEVDSREGSTSLETTINSDIQDLVREIKSKVLDKLISQKDFVSSSFRDRLDKLTKALRHVKLFEDEVKEKRNEDESADVDVSTENTPTSLPDDLEKAIEEAIQYEIERSEETAVSDNTPIGSLLVRQLVSGFEAKVDDLRSAWKDFVKAKQDMVEKAKVLNQHPRDGKGFDFEKLRVYKASLQEMLAKKRNFVESKVELKRGIEGTLNNMSRTYRSRTGRDFSYADFLESVLNASFQFPRALEEFFKDVICRSVTSPRNDNQEAEISASDAPPEIAGSDAPPAPTSTATTSAGERLAEDIIVDIIDTVKGIKENVEDKVSALRELIQSTIQPKLDQLKETIEKFLLDEDEVREENRRKRSIEDSPGSAEEIVTEASQKSDEIPAEILTSIERAVNSLVSGSVAFAPTANEAILDGLILELLKPFDADIQTLKELKQKYNEAQAQLLSDVASLRTDSDELKNVSDIYTRLSQLPTKFNQLKLVRSQYQAEKTKLITEATETLKSLSASYQDRTGSPVSYIDVLISLKNSSIDLPPVLQDYYTDLSSVARVEGLRMDVAPRGEGGEGSDDSSVVVVSVVGVLAAVVVTMGVSALVLRHRRRQRLYTKLPN</sequence>
<accession>A0AAV2I5K3</accession>
<comment type="caution">
    <text evidence="4">The sequence shown here is derived from an EMBL/GenBank/DDBJ whole genome shotgun (WGS) entry which is preliminary data.</text>
</comment>
<dbReference type="EMBL" id="CAXITT010000429">
    <property type="protein sequence ID" value="CAL1541384.1"/>
    <property type="molecule type" value="Genomic_DNA"/>
</dbReference>
<feature type="region of interest" description="Disordered" evidence="1">
    <location>
        <begin position="366"/>
        <end position="401"/>
    </location>
</feature>
<evidence type="ECO:0000313" key="4">
    <source>
        <dbReference type="EMBL" id="CAL1541384.1"/>
    </source>
</evidence>
<feature type="signal peptide" evidence="3">
    <location>
        <begin position="1"/>
        <end position="20"/>
    </location>
</feature>
<name>A0AAV2I5K3_LYMST</name>
<evidence type="ECO:0000256" key="1">
    <source>
        <dbReference type="SAM" id="MobiDB-lite"/>
    </source>
</evidence>
<proteinExistence type="predicted"/>
<keyword evidence="2" id="KW-0472">Membrane</keyword>
<protein>
    <submittedName>
        <fullName evidence="4">Uncharacterized protein</fullName>
    </submittedName>
</protein>
<evidence type="ECO:0000256" key="2">
    <source>
        <dbReference type="SAM" id="Phobius"/>
    </source>
</evidence>
<keyword evidence="5" id="KW-1185">Reference proteome</keyword>
<feature type="region of interest" description="Disordered" evidence="1">
    <location>
        <begin position="181"/>
        <end position="200"/>
    </location>
</feature>
<feature type="compositionally biased region" description="Basic and acidic residues" evidence="1">
    <location>
        <begin position="22"/>
        <end position="71"/>
    </location>
</feature>
<gene>
    <name evidence="4" type="ORF">GSLYS_00014990001</name>
</gene>
<evidence type="ECO:0000313" key="5">
    <source>
        <dbReference type="Proteomes" id="UP001497497"/>
    </source>
</evidence>
<dbReference type="AlphaFoldDB" id="A0AAV2I5K3"/>
<keyword evidence="2" id="KW-1133">Transmembrane helix</keyword>
<evidence type="ECO:0000256" key="3">
    <source>
        <dbReference type="SAM" id="SignalP"/>
    </source>
</evidence>
<dbReference type="Proteomes" id="UP001497497">
    <property type="component" value="Unassembled WGS sequence"/>
</dbReference>
<feature type="compositionally biased region" description="Basic and acidic residues" evidence="1">
    <location>
        <begin position="462"/>
        <end position="471"/>
    </location>
</feature>
<feature type="transmembrane region" description="Helical" evidence="2">
    <location>
        <begin position="680"/>
        <end position="703"/>
    </location>
</feature>